<dbReference type="EMBL" id="LRBV02000003">
    <property type="status" value="NOT_ANNOTATED_CDS"/>
    <property type="molecule type" value="Genomic_DNA"/>
</dbReference>
<keyword evidence="6" id="KW-0812">Transmembrane</keyword>
<dbReference type="Pfam" id="PF13639">
    <property type="entry name" value="zf-RING_2"/>
    <property type="match status" value="1"/>
</dbReference>
<dbReference type="SUPFAM" id="SSF57850">
    <property type="entry name" value="RING/U-box"/>
    <property type="match status" value="1"/>
</dbReference>
<proteinExistence type="inferred from homology"/>
<comment type="similarity">
    <text evidence="13">Belongs to the RING-type zinc finger family. ATL subfamily.</text>
</comment>
<dbReference type="CDD" id="cd16461">
    <property type="entry name" value="RING-H2_EL5-like"/>
    <property type="match status" value="1"/>
</dbReference>
<evidence type="ECO:0000256" key="1">
    <source>
        <dbReference type="ARBA" id="ARBA00000900"/>
    </source>
</evidence>
<feature type="domain" description="RING-type" evidence="15">
    <location>
        <begin position="43"/>
        <end position="85"/>
    </location>
</feature>
<dbReference type="PANTHER" id="PTHR45768">
    <property type="entry name" value="E3 UBIQUITIN-PROTEIN LIGASE RNF13-LIKE"/>
    <property type="match status" value="1"/>
</dbReference>
<dbReference type="PANTHER" id="PTHR45768:SF54">
    <property type="entry name" value="RING-H2 FINGER PROTEIN ATL47-LIKE"/>
    <property type="match status" value="1"/>
</dbReference>
<protein>
    <recommendedName>
        <fullName evidence="4">RING-type E3 ubiquitin transferase</fullName>
        <ecNumber evidence="4">2.3.2.27</ecNumber>
    </recommendedName>
</protein>
<comment type="pathway">
    <text evidence="3">Protein modification; protein ubiquitination.</text>
</comment>
<keyword evidence="11" id="KW-1133">Transmembrane helix</keyword>
<evidence type="ECO:0000313" key="17">
    <source>
        <dbReference type="Proteomes" id="UP000594261"/>
    </source>
</evidence>
<dbReference type="InParanoid" id="A0A7N2L9Y5"/>
<evidence type="ECO:0000256" key="6">
    <source>
        <dbReference type="ARBA" id="ARBA00022692"/>
    </source>
</evidence>
<reference evidence="16" key="2">
    <citation type="submission" date="2021-01" db="UniProtKB">
        <authorList>
            <consortium name="EnsemblPlants"/>
        </authorList>
    </citation>
    <scope>IDENTIFICATION</scope>
</reference>
<evidence type="ECO:0000259" key="15">
    <source>
        <dbReference type="PROSITE" id="PS50089"/>
    </source>
</evidence>
<reference evidence="16 17" key="1">
    <citation type="journal article" date="2016" name="G3 (Bethesda)">
        <title>First Draft Assembly and Annotation of the Genome of a California Endemic Oak Quercus lobata Nee (Fagaceae).</title>
        <authorList>
            <person name="Sork V.L."/>
            <person name="Fitz-Gibbon S.T."/>
            <person name="Puiu D."/>
            <person name="Crepeau M."/>
            <person name="Gugger P.F."/>
            <person name="Sherman R."/>
            <person name="Stevens K."/>
            <person name="Langley C.H."/>
            <person name="Pellegrini M."/>
            <person name="Salzberg S.L."/>
        </authorList>
    </citation>
    <scope>NUCLEOTIDE SEQUENCE [LARGE SCALE GENOMIC DNA]</scope>
    <source>
        <strain evidence="16 17">cv. SW786</strain>
    </source>
</reference>
<evidence type="ECO:0000256" key="11">
    <source>
        <dbReference type="ARBA" id="ARBA00022989"/>
    </source>
</evidence>
<dbReference type="EnsemblPlants" id="QL03p062628:mrna">
    <property type="protein sequence ID" value="QL03p062628:mrna:CDS:1"/>
    <property type="gene ID" value="QL03p062628"/>
</dbReference>
<dbReference type="OMA" id="HIDCIGT"/>
<keyword evidence="9" id="KW-0833">Ubl conjugation pathway</keyword>
<keyword evidence="5" id="KW-0808">Transferase</keyword>
<dbReference type="GO" id="GO:0008270">
    <property type="term" value="F:zinc ion binding"/>
    <property type="evidence" value="ECO:0007669"/>
    <property type="project" value="UniProtKB-KW"/>
</dbReference>
<keyword evidence="12" id="KW-0472">Membrane</keyword>
<evidence type="ECO:0000256" key="10">
    <source>
        <dbReference type="ARBA" id="ARBA00022833"/>
    </source>
</evidence>
<dbReference type="InterPro" id="IPR013083">
    <property type="entry name" value="Znf_RING/FYVE/PHD"/>
</dbReference>
<evidence type="ECO:0000313" key="16">
    <source>
        <dbReference type="EnsemblPlants" id="QL03p062628:mrna:CDS:1"/>
    </source>
</evidence>
<comment type="subcellular location">
    <subcellularLocation>
        <location evidence="2">Membrane</location>
        <topology evidence="2">Single-pass membrane protein</topology>
    </subcellularLocation>
</comment>
<dbReference type="PROSITE" id="PS50089">
    <property type="entry name" value="ZF_RING_2"/>
    <property type="match status" value="1"/>
</dbReference>
<evidence type="ECO:0000256" key="14">
    <source>
        <dbReference type="PROSITE-ProRule" id="PRU00175"/>
    </source>
</evidence>
<dbReference type="Gene3D" id="3.30.40.10">
    <property type="entry name" value="Zinc/RING finger domain, C3HC4 (zinc finger)"/>
    <property type="match status" value="1"/>
</dbReference>
<comment type="catalytic activity">
    <reaction evidence="1">
        <text>S-ubiquitinyl-[E2 ubiquitin-conjugating enzyme]-L-cysteine + [acceptor protein]-L-lysine = [E2 ubiquitin-conjugating enzyme]-L-cysteine + N(6)-ubiquitinyl-[acceptor protein]-L-lysine.</text>
        <dbReference type="EC" id="2.3.2.27"/>
    </reaction>
</comment>
<organism evidence="16 17">
    <name type="scientific">Quercus lobata</name>
    <name type="common">Valley oak</name>
    <dbReference type="NCBI Taxonomy" id="97700"/>
    <lineage>
        <taxon>Eukaryota</taxon>
        <taxon>Viridiplantae</taxon>
        <taxon>Streptophyta</taxon>
        <taxon>Embryophyta</taxon>
        <taxon>Tracheophyta</taxon>
        <taxon>Spermatophyta</taxon>
        <taxon>Magnoliopsida</taxon>
        <taxon>eudicotyledons</taxon>
        <taxon>Gunneridae</taxon>
        <taxon>Pentapetalae</taxon>
        <taxon>rosids</taxon>
        <taxon>fabids</taxon>
        <taxon>Fagales</taxon>
        <taxon>Fagaceae</taxon>
        <taxon>Quercus</taxon>
    </lineage>
</organism>
<dbReference type="InterPro" id="IPR001841">
    <property type="entry name" value="Znf_RING"/>
</dbReference>
<dbReference type="AlphaFoldDB" id="A0A7N2L9Y5"/>
<dbReference type="EC" id="2.3.2.27" evidence="4"/>
<evidence type="ECO:0000256" key="2">
    <source>
        <dbReference type="ARBA" id="ARBA00004167"/>
    </source>
</evidence>
<evidence type="ECO:0000256" key="9">
    <source>
        <dbReference type="ARBA" id="ARBA00022786"/>
    </source>
</evidence>
<dbReference type="GO" id="GO:0016020">
    <property type="term" value="C:membrane"/>
    <property type="evidence" value="ECO:0007669"/>
    <property type="project" value="UniProtKB-SubCell"/>
</dbReference>
<dbReference type="GO" id="GO:0031625">
    <property type="term" value="F:ubiquitin protein ligase binding"/>
    <property type="evidence" value="ECO:0007669"/>
    <property type="project" value="TreeGrafter"/>
</dbReference>
<keyword evidence="7" id="KW-0479">Metal-binding</keyword>
<keyword evidence="17" id="KW-1185">Reference proteome</keyword>
<keyword evidence="10" id="KW-0862">Zinc</keyword>
<dbReference type="GO" id="GO:0061630">
    <property type="term" value="F:ubiquitin protein ligase activity"/>
    <property type="evidence" value="ECO:0007669"/>
    <property type="project" value="UniProtKB-EC"/>
</dbReference>
<dbReference type="FunFam" id="3.30.40.10:FF:000207">
    <property type="entry name" value="RING-H2 finger protein ATL46-like"/>
    <property type="match status" value="1"/>
</dbReference>
<accession>A0A7N2L9Y5</accession>
<evidence type="ECO:0000256" key="4">
    <source>
        <dbReference type="ARBA" id="ARBA00012483"/>
    </source>
</evidence>
<keyword evidence="8 14" id="KW-0863">Zinc-finger</keyword>
<evidence type="ECO:0000256" key="8">
    <source>
        <dbReference type="ARBA" id="ARBA00022771"/>
    </source>
</evidence>
<evidence type="ECO:0000256" key="12">
    <source>
        <dbReference type="ARBA" id="ARBA00023136"/>
    </source>
</evidence>
<dbReference type="Gramene" id="QL03p062628:mrna">
    <property type="protein sequence ID" value="QL03p062628:mrna:CDS:1"/>
    <property type="gene ID" value="QL03p062628"/>
</dbReference>
<name>A0A7N2L9Y5_QUELO</name>
<dbReference type="Proteomes" id="UP000594261">
    <property type="component" value="Chromosome 3"/>
</dbReference>
<evidence type="ECO:0000256" key="13">
    <source>
        <dbReference type="ARBA" id="ARBA00024209"/>
    </source>
</evidence>
<evidence type="ECO:0000256" key="3">
    <source>
        <dbReference type="ARBA" id="ARBA00004906"/>
    </source>
</evidence>
<evidence type="ECO:0000256" key="7">
    <source>
        <dbReference type="ARBA" id="ARBA00022723"/>
    </source>
</evidence>
<sequence length="195" mass="21165">MLLRDNCNNPFDFLDSDLDQAFVDALPVFLYKEIIGLKEPFDCAVCLCEFSEQDKLRLLPMFSHAFHIDCIGTWLLSNSTCTLCRGNLYTPGVVGLSIENPSFCLEDPREEDGFSSNGASGFLSGQKPAENAIISEKSVFSVGIGKFRSSNDGVGAVVERGVGETSSSSLDARCYSLGSYQYVVADSELPVALSQ</sequence>
<evidence type="ECO:0000256" key="5">
    <source>
        <dbReference type="ARBA" id="ARBA00022679"/>
    </source>
</evidence>